<sequence>MAKIPHEIKSNIFSRLPVKFIGKCRCVSKEWLGILTDPYFLELHLERAQKDRQLLFLDQSVDHDDEEDNQRQVARFFTTNMEGVMQFRARGFVGGYIYMIPSGHGLVCLVNRGIFYAFNPSMKKVARLPTAQPSTCGRFNAGFGYIQSTNEYKLVHLYNIKSEEELEYTIKCEIMTLSDGGVVSSNSWKQLEKECPALVSGWGVLVDKKFYWMVCEGCHPTVDQLIMSLDLETETFDFIPHPHVTSYVEGNDMFLVELQGQLCLVDTFAYPPITNVWILEDPVKKIWAKKYTIDLTKLEGFDDELTQISVLGYLNGELIINSQQEMLDFYNVGSRIFRRGPNLNLRRDTEICIYTETFFLLKE</sequence>
<proteinExistence type="predicted"/>
<reference evidence="2" key="1">
    <citation type="journal article" date="2023" name="G3 (Bethesda)">
        <title>Genome assembly and association tests identify interacting loci associated with vigor, precocity, and sex in interspecific pistachio rootstocks.</title>
        <authorList>
            <person name="Palmer W."/>
            <person name="Jacygrad E."/>
            <person name="Sagayaradj S."/>
            <person name="Cavanaugh K."/>
            <person name="Han R."/>
            <person name="Bertier L."/>
            <person name="Beede B."/>
            <person name="Kafkas S."/>
            <person name="Golino D."/>
            <person name="Preece J."/>
            <person name="Michelmore R."/>
        </authorList>
    </citation>
    <scope>NUCLEOTIDE SEQUENCE [LARGE SCALE GENOMIC DNA]</scope>
</reference>
<dbReference type="EMBL" id="CM047902">
    <property type="protein sequence ID" value="KAJ0095560.1"/>
    <property type="molecule type" value="Genomic_DNA"/>
</dbReference>
<accession>A0ACC1B9G9</accession>
<protein>
    <submittedName>
        <fullName evidence="1">Uncharacterized protein</fullName>
    </submittedName>
</protein>
<evidence type="ECO:0000313" key="2">
    <source>
        <dbReference type="Proteomes" id="UP001164250"/>
    </source>
</evidence>
<name>A0ACC1B9G9_9ROSI</name>
<keyword evidence="2" id="KW-1185">Reference proteome</keyword>
<gene>
    <name evidence="1" type="ORF">Patl1_16426</name>
</gene>
<evidence type="ECO:0000313" key="1">
    <source>
        <dbReference type="EMBL" id="KAJ0095560.1"/>
    </source>
</evidence>
<comment type="caution">
    <text evidence="1">The sequence shown here is derived from an EMBL/GenBank/DDBJ whole genome shotgun (WGS) entry which is preliminary data.</text>
</comment>
<organism evidence="1 2">
    <name type="scientific">Pistacia atlantica</name>
    <dbReference type="NCBI Taxonomy" id="434234"/>
    <lineage>
        <taxon>Eukaryota</taxon>
        <taxon>Viridiplantae</taxon>
        <taxon>Streptophyta</taxon>
        <taxon>Embryophyta</taxon>
        <taxon>Tracheophyta</taxon>
        <taxon>Spermatophyta</taxon>
        <taxon>Magnoliopsida</taxon>
        <taxon>eudicotyledons</taxon>
        <taxon>Gunneridae</taxon>
        <taxon>Pentapetalae</taxon>
        <taxon>rosids</taxon>
        <taxon>malvids</taxon>
        <taxon>Sapindales</taxon>
        <taxon>Anacardiaceae</taxon>
        <taxon>Pistacia</taxon>
    </lineage>
</organism>
<dbReference type="Proteomes" id="UP001164250">
    <property type="component" value="Chromosome 6"/>
</dbReference>